<comment type="similarity">
    <text evidence="2">Belongs to the CSC1 (TC 1.A.17) family.</text>
</comment>
<evidence type="ECO:0000256" key="2">
    <source>
        <dbReference type="ARBA" id="ARBA00007779"/>
    </source>
</evidence>
<dbReference type="InterPro" id="IPR022257">
    <property type="entry name" value="PHM7_ext"/>
</dbReference>
<feature type="transmembrane region" description="Helical" evidence="7">
    <location>
        <begin position="393"/>
        <end position="417"/>
    </location>
</feature>
<feature type="transmembrane region" description="Helical" evidence="7">
    <location>
        <begin position="437"/>
        <end position="465"/>
    </location>
</feature>
<dbReference type="GO" id="GO:0005227">
    <property type="term" value="F:calcium-activated cation channel activity"/>
    <property type="evidence" value="ECO:0007669"/>
    <property type="project" value="InterPro"/>
</dbReference>
<dbReference type="InParanoid" id="A0A507B4I7"/>
<dbReference type="Pfam" id="PF12621">
    <property type="entry name" value="PHM7_ext"/>
    <property type="match status" value="1"/>
</dbReference>
<dbReference type="OrthoDB" id="1076608at2759"/>
<organism evidence="12 13">
    <name type="scientific">Thyridium curvatum</name>
    <dbReference type="NCBI Taxonomy" id="1093900"/>
    <lineage>
        <taxon>Eukaryota</taxon>
        <taxon>Fungi</taxon>
        <taxon>Dikarya</taxon>
        <taxon>Ascomycota</taxon>
        <taxon>Pezizomycotina</taxon>
        <taxon>Sordariomycetes</taxon>
        <taxon>Sordariomycetidae</taxon>
        <taxon>Thyridiales</taxon>
        <taxon>Thyridiaceae</taxon>
        <taxon>Thyridium</taxon>
    </lineage>
</organism>
<feature type="domain" description="CSC1/OSCA1-like N-terminal transmembrane" evidence="10">
    <location>
        <begin position="14"/>
        <end position="164"/>
    </location>
</feature>
<comment type="caution">
    <text evidence="12">The sequence shown here is derived from an EMBL/GenBank/DDBJ whole genome shotgun (WGS) entry which is preliminary data.</text>
</comment>
<feature type="transmembrane region" description="Helical" evidence="7">
    <location>
        <begin position="535"/>
        <end position="562"/>
    </location>
</feature>
<accession>A0A507B4I7</accession>
<evidence type="ECO:0000256" key="1">
    <source>
        <dbReference type="ARBA" id="ARBA00004141"/>
    </source>
</evidence>
<dbReference type="InterPro" id="IPR027815">
    <property type="entry name" value="CSC1/OSCA1-like_cyt"/>
</dbReference>
<dbReference type="Pfam" id="PF14703">
    <property type="entry name" value="PHM7_cyt"/>
    <property type="match status" value="1"/>
</dbReference>
<evidence type="ECO:0008006" key="14">
    <source>
        <dbReference type="Google" id="ProtNLM"/>
    </source>
</evidence>
<feature type="transmembrane region" description="Helical" evidence="7">
    <location>
        <begin position="12"/>
        <end position="34"/>
    </location>
</feature>
<dbReference type="FunCoup" id="A0A507B4I7">
    <property type="interactions" value="157"/>
</dbReference>
<dbReference type="EMBL" id="SKBQ01000044">
    <property type="protein sequence ID" value="TPX11981.1"/>
    <property type="molecule type" value="Genomic_DNA"/>
</dbReference>
<feature type="transmembrane region" description="Helical" evidence="7">
    <location>
        <begin position="486"/>
        <end position="510"/>
    </location>
</feature>
<keyword evidence="6 7" id="KW-0472">Membrane</keyword>
<evidence type="ECO:0000313" key="12">
    <source>
        <dbReference type="EMBL" id="TPX11981.1"/>
    </source>
</evidence>
<dbReference type="InterPro" id="IPR045122">
    <property type="entry name" value="Csc1-like"/>
</dbReference>
<evidence type="ECO:0000256" key="4">
    <source>
        <dbReference type="ARBA" id="ARBA00022692"/>
    </source>
</evidence>
<dbReference type="RefSeq" id="XP_030993692.1">
    <property type="nucleotide sequence ID" value="XM_031142012.1"/>
</dbReference>
<dbReference type="PANTHER" id="PTHR13018:SF26">
    <property type="entry name" value="DOMAIN PROTEIN, PUTATIVE (AFU_ORTHOLOGUE AFUA_5G10920)-RELATED"/>
    <property type="match status" value="1"/>
</dbReference>
<dbReference type="GeneID" id="41974731"/>
<dbReference type="AlphaFoldDB" id="A0A507B4I7"/>
<reference evidence="12 13" key="1">
    <citation type="submission" date="2019-06" db="EMBL/GenBank/DDBJ databases">
        <title>Draft genome sequence of the filamentous fungus Phialemoniopsis curvata isolated from diesel fuel.</title>
        <authorList>
            <person name="Varaljay V.A."/>
            <person name="Lyon W.J."/>
            <person name="Crouch A.L."/>
            <person name="Drake C.E."/>
            <person name="Hollomon J.M."/>
            <person name="Nadeau L.J."/>
            <person name="Nunn H.S."/>
            <person name="Stevenson B.S."/>
            <person name="Bojanowski C.L."/>
            <person name="Crookes-Goodson W.J."/>
        </authorList>
    </citation>
    <scope>NUCLEOTIDE SEQUENCE [LARGE SCALE GENOMIC DNA]</scope>
    <source>
        <strain evidence="12 13">D216</strain>
    </source>
</reference>
<evidence type="ECO:0000259" key="9">
    <source>
        <dbReference type="Pfam" id="PF12621"/>
    </source>
</evidence>
<gene>
    <name evidence="12" type="ORF">E0L32_007284</name>
</gene>
<feature type="domain" description="CSC1/OSCA1-like 7TM region" evidence="8">
    <location>
        <begin position="391"/>
        <end position="666"/>
    </location>
</feature>
<dbReference type="InterPro" id="IPR003864">
    <property type="entry name" value="CSC1/OSCA1-like_7TM"/>
</dbReference>
<evidence type="ECO:0000256" key="3">
    <source>
        <dbReference type="ARBA" id="ARBA00022448"/>
    </source>
</evidence>
<evidence type="ECO:0000259" key="10">
    <source>
        <dbReference type="Pfam" id="PF13967"/>
    </source>
</evidence>
<feature type="transmembrane region" description="Helical" evidence="7">
    <location>
        <begin position="583"/>
        <end position="604"/>
    </location>
</feature>
<feature type="domain" description="CSC1/OSCA1-like cytosolic" evidence="11">
    <location>
        <begin position="187"/>
        <end position="379"/>
    </location>
</feature>
<dbReference type="Pfam" id="PF13967">
    <property type="entry name" value="RSN1_TM"/>
    <property type="match status" value="1"/>
</dbReference>
<feature type="transmembrane region" description="Helical" evidence="7">
    <location>
        <begin position="672"/>
        <end position="690"/>
    </location>
</feature>
<evidence type="ECO:0000313" key="13">
    <source>
        <dbReference type="Proteomes" id="UP000319257"/>
    </source>
</evidence>
<sequence>MSDSTNSTSLQGLYLTLGPVALTAGIYFAIFLVLRRNQRRWYAPRTYLGSLRENERTPELPNGLFNWFGKFWKIPDVYALQHQSLDAYLYLRFLRMTVVITFVGCCITWPILFPVNATGGGSAQQLDILSYSNINQQTQKSRYYAHALVSWVFYGFVMYLIFRECVFYINMRQAFLLSPLYSERISSRTVLFTSVPDPYLDERKVRKMFGPSVKNVWIAGDTKECDELVEERDKAAFRLEKSEVKLIKLANKARNASLKKDGAAAEKSSAAAGAESGTVAGRWVPKKKRPTHRTGLLGLIGKKVDSIDWCRTELERLIPETAAAQEKYRAGASKKMPAVFVEFRTQAEAESAYQVLAHHQGLHMSPSYIGITPSDVVWSSLSIPWWQKVIRRYAVIAFITAMIIFWAIPVAVVGVISNVDYLKSISFLTWLNDVPSVIMGFISGLLPSVALSILMSLVPIVIRLLAKFSGEPSYSRIELFTQNAYFAFQVIQVFLITTMTSSASAVVMQIKNSPDPAGAVTRVLAENLPKSSNFYISYFIVQGLTIASGVISQVVGFIIFNLMYKYLAGTPRALYQKWANLSAISWGSTLPVYTNIAVISITYAGIAPLMMGWACVGMSLFYFAWRYNVLFVTDTSIDTRGLIYPRAVKQLFTGVYLAELCMIGLFGSSEAFGPMVLMIVFLVFTVLFHLSMNHALNPLLYNLPQSLLAEEEERRGDLEATGSNDKAEVSIDGRTNGFANGADTAVVPKKGNFVTRFLMPWNYADYNTLRHLVPRHSSFNIREMYTPAVVEAAYRPPSVASSPPMLWIPEDQAGVSKQEIEHTSKVIPITDEGCTLDEKNKLVWDRETTRPPVWEEKILY</sequence>
<dbReference type="Proteomes" id="UP000319257">
    <property type="component" value="Unassembled WGS sequence"/>
</dbReference>
<dbReference type="InterPro" id="IPR032880">
    <property type="entry name" value="CSC1/OSCA1-like_N"/>
</dbReference>
<evidence type="ECO:0000256" key="6">
    <source>
        <dbReference type="ARBA" id="ARBA00023136"/>
    </source>
</evidence>
<feature type="domain" description="10TM putative phosphate transporter extracellular tail" evidence="9">
    <location>
        <begin position="757"/>
        <end position="852"/>
    </location>
</feature>
<evidence type="ECO:0000259" key="8">
    <source>
        <dbReference type="Pfam" id="PF02714"/>
    </source>
</evidence>
<name>A0A507B4I7_9PEZI</name>
<keyword evidence="5 7" id="KW-1133">Transmembrane helix</keyword>
<protein>
    <recommendedName>
        <fullName evidence="14">DUF221-domain-containing protein</fullName>
    </recommendedName>
</protein>
<evidence type="ECO:0000259" key="11">
    <source>
        <dbReference type="Pfam" id="PF14703"/>
    </source>
</evidence>
<keyword evidence="3" id="KW-0813">Transport</keyword>
<feature type="transmembrane region" description="Helical" evidence="7">
    <location>
        <begin position="610"/>
        <end position="627"/>
    </location>
</feature>
<dbReference type="Pfam" id="PF02714">
    <property type="entry name" value="RSN1_7TM"/>
    <property type="match status" value="1"/>
</dbReference>
<evidence type="ECO:0000256" key="5">
    <source>
        <dbReference type="ARBA" id="ARBA00022989"/>
    </source>
</evidence>
<feature type="transmembrane region" description="Helical" evidence="7">
    <location>
        <begin position="143"/>
        <end position="162"/>
    </location>
</feature>
<keyword evidence="13" id="KW-1185">Reference proteome</keyword>
<feature type="transmembrane region" description="Helical" evidence="7">
    <location>
        <begin position="93"/>
        <end position="112"/>
    </location>
</feature>
<comment type="subcellular location">
    <subcellularLocation>
        <location evidence="1">Membrane</location>
        <topology evidence="1">Multi-pass membrane protein</topology>
    </subcellularLocation>
</comment>
<feature type="transmembrane region" description="Helical" evidence="7">
    <location>
        <begin position="647"/>
        <end position="666"/>
    </location>
</feature>
<dbReference type="PANTHER" id="PTHR13018">
    <property type="entry name" value="PROBABLE MEMBRANE PROTEIN DUF221-RELATED"/>
    <property type="match status" value="1"/>
</dbReference>
<keyword evidence="4 7" id="KW-0812">Transmembrane</keyword>
<dbReference type="GO" id="GO:0005886">
    <property type="term" value="C:plasma membrane"/>
    <property type="evidence" value="ECO:0007669"/>
    <property type="project" value="TreeGrafter"/>
</dbReference>
<evidence type="ECO:0000256" key="7">
    <source>
        <dbReference type="SAM" id="Phobius"/>
    </source>
</evidence>
<proteinExistence type="inferred from homology"/>